<proteinExistence type="predicted"/>
<dbReference type="HOGENOM" id="CLU_1263133_0_0_1"/>
<keyword evidence="2" id="KW-1185">Reference proteome</keyword>
<dbReference type="STRING" id="109376.A0A0D3DN83"/>
<name>A0A0D3DN83_BRAOL</name>
<reference evidence="1 2" key="1">
    <citation type="journal article" date="2014" name="Genome Biol.">
        <title>Transcriptome and methylome profiling reveals relics of genome dominance in the mesopolyploid Brassica oleracea.</title>
        <authorList>
            <person name="Parkin I.A."/>
            <person name="Koh C."/>
            <person name="Tang H."/>
            <person name="Robinson S.J."/>
            <person name="Kagale S."/>
            <person name="Clarke W.E."/>
            <person name="Town C.D."/>
            <person name="Nixon J."/>
            <person name="Krishnakumar V."/>
            <person name="Bidwell S.L."/>
            <person name="Denoeud F."/>
            <person name="Belcram H."/>
            <person name="Links M.G."/>
            <person name="Just J."/>
            <person name="Clarke C."/>
            <person name="Bender T."/>
            <person name="Huebert T."/>
            <person name="Mason A.S."/>
            <person name="Pires J.C."/>
            <person name="Barker G."/>
            <person name="Moore J."/>
            <person name="Walley P.G."/>
            <person name="Manoli S."/>
            <person name="Batley J."/>
            <person name="Edwards D."/>
            <person name="Nelson M.N."/>
            <person name="Wang X."/>
            <person name="Paterson A.H."/>
            <person name="King G."/>
            <person name="Bancroft I."/>
            <person name="Chalhoub B."/>
            <person name="Sharpe A.G."/>
        </authorList>
    </citation>
    <scope>NUCLEOTIDE SEQUENCE</scope>
    <source>
        <strain evidence="1 2">cv. TO1000</strain>
    </source>
</reference>
<evidence type="ECO:0000313" key="1">
    <source>
        <dbReference type="EnsemblPlants" id="Bo8g054040.1"/>
    </source>
</evidence>
<dbReference type="AlphaFoldDB" id="A0A0D3DN83"/>
<reference evidence="1" key="2">
    <citation type="submission" date="2015-03" db="UniProtKB">
        <authorList>
            <consortium name="EnsemblPlants"/>
        </authorList>
    </citation>
    <scope>IDENTIFICATION</scope>
</reference>
<sequence length="219" mass="24907">MRFSVEASRAFPSRVLLLTLSRTFLDASGSISPPRPRYHKRLQISFPSLSVAGNHARNVEKGGELMGVDTLWVDGKDCVGFPKDEFRWTFMVCITRKVSPTELDFNGINAFVEISVINRASAIDVKETVNDDMCVLISSFNYQCLHFGDMCGGTRKWKAPNRKRAKDRWRVFPVCLGTCLPNNKGLLRRWCSYNVQWLPSSQFLSSTMAIVMIIEEEEK</sequence>
<dbReference type="EnsemblPlants" id="Bo8g054040.1">
    <property type="protein sequence ID" value="Bo8g054040.1"/>
    <property type="gene ID" value="Bo8g054040"/>
</dbReference>
<dbReference type="Gramene" id="Bo8g054040.1">
    <property type="protein sequence ID" value="Bo8g054040.1"/>
    <property type="gene ID" value="Bo8g054040"/>
</dbReference>
<protein>
    <submittedName>
        <fullName evidence="1">Uncharacterized protein</fullName>
    </submittedName>
</protein>
<evidence type="ECO:0000313" key="2">
    <source>
        <dbReference type="Proteomes" id="UP000032141"/>
    </source>
</evidence>
<organism evidence="1 2">
    <name type="scientific">Brassica oleracea var. oleracea</name>
    <dbReference type="NCBI Taxonomy" id="109376"/>
    <lineage>
        <taxon>Eukaryota</taxon>
        <taxon>Viridiplantae</taxon>
        <taxon>Streptophyta</taxon>
        <taxon>Embryophyta</taxon>
        <taxon>Tracheophyta</taxon>
        <taxon>Spermatophyta</taxon>
        <taxon>Magnoliopsida</taxon>
        <taxon>eudicotyledons</taxon>
        <taxon>Gunneridae</taxon>
        <taxon>Pentapetalae</taxon>
        <taxon>rosids</taxon>
        <taxon>malvids</taxon>
        <taxon>Brassicales</taxon>
        <taxon>Brassicaceae</taxon>
        <taxon>Brassiceae</taxon>
        <taxon>Brassica</taxon>
    </lineage>
</organism>
<accession>A0A0D3DN83</accession>
<dbReference type="Proteomes" id="UP000032141">
    <property type="component" value="Chromosome C8"/>
</dbReference>